<dbReference type="EMBL" id="JACSQW010000029">
    <property type="protein sequence ID" value="MBD7895698.1"/>
    <property type="molecule type" value="Genomic_DNA"/>
</dbReference>
<keyword evidence="1" id="KW-0175">Coiled coil</keyword>
<proteinExistence type="predicted"/>
<accession>A0ABR8PEI1</accession>
<comment type="caution">
    <text evidence="3">The sequence shown here is derived from an EMBL/GenBank/DDBJ whole genome shotgun (WGS) entry which is preliminary data.</text>
</comment>
<feature type="transmembrane region" description="Helical" evidence="2">
    <location>
        <begin position="209"/>
        <end position="225"/>
    </location>
</feature>
<dbReference type="Proteomes" id="UP000616837">
    <property type="component" value="Unassembled WGS sequence"/>
</dbReference>
<keyword evidence="2" id="KW-1133">Transmembrane helix</keyword>
<keyword evidence="2" id="KW-0812">Transmembrane</keyword>
<keyword evidence="2" id="KW-0472">Membrane</keyword>
<protein>
    <recommendedName>
        <fullName evidence="5">MobB</fullName>
    </recommendedName>
</protein>
<evidence type="ECO:0008006" key="5">
    <source>
        <dbReference type="Google" id="ProtNLM"/>
    </source>
</evidence>
<name>A0ABR8PEI1_9LACO</name>
<keyword evidence="4" id="KW-1185">Reference proteome</keyword>
<evidence type="ECO:0000313" key="3">
    <source>
        <dbReference type="EMBL" id="MBD7895698.1"/>
    </source>
</evidence>
<evidence type="ECO:0000256" key="2">
    <source>
        <dbReference type="SAM" id="Phobius"/>
    </source>
</evidence>
<evidence type="ECO:0000256" key="1">
    <source>
        <dbReference type="SAM" id="Coils"/>
    </source>
</evidence>
<evidence type="ECO:0000313" key="4">
    <source>
        <dbReference type="Proteomes" id="UP000616837"/>
    </source>
</evidence>
<organism evidence="3 4">
    <name type="scientific">Limosilactobacillus avistercoris</name>
    <dbReference type="NCBI Taxonomy" id="2762243"/>
    <lineage>
        <taxon>Bacteria</taxon>
        <taxon>Bacillati</taxon>
        <taxon>Bacillota</taxon>
        <taxon>Bacilli</taxon>
        <taxon>Lactobacillales</taxon>
        <taxon>Lactobacillaceae</taxon>
        <taxon>Limosilactobacillus</taxon>
    </lineage>
</organism>
<gene>
    <name evidence="3" type="ORF">H9564_08385</name>
</gene>
<feature type="coiled-coil region" evidence="1">
    <location>
        <begin position="5"/>
        <end position="73"/>
    </location>
</feature>
<reference evidence="3 4" key="1">
    <citation type="submission" date="2020-08" db="EMBL/GenBank/DDBJ databases">
        <title>A Genomic Blueprint of the Chicken Gut Microbiome.</title>
        <authorList>
            <person name="Gilroy R."/>
            <person name="Ravi A."/>
            <person name="Getino M."/>
            <person name="Pursley I."/>
            <person name="Horton D.L."/>
            <person name="Alikhan N.-F."/>
            <person name="Baker D."/>
            <person name="Gharbi K."/>
            <person name="Hall N."/>
            <person name="Watson M."/>
            <person name="Adriaenssens E.M."/>
            <person name="Foster-Nyarko E."/>
            <person name="Jarju S."/>
            <person name="Secka A."/>
            <person name="Antonio M."/>
            <person name="Oren A."/>
            <person name="Chaudhuri R."/>
            <person name="La Ragione R.M."/>
            <person name="Hildebrand F."/>
            <person name="Pallen M.J."/>
        </authorList>
    </citation>
    <scope>NUCLEOTIDE SEQUENCE [LARGE SCALE GENOMIC DNA]</scope>
    <source>
        <strain evidence="3 4">Sa3CUN2</strain>
    </source>
</reference>
<sequence length="234" mass="26574">MQKLHDDLLQQKQSLTKQLQDQTSKVTQTVTDAHDIGYGDGLGKRVDALSQKYDGLETNINLRENRLDQKTQQYIAKLADLNQIGRYLQTYTKTINQQQVPVMRQLILAMQQGITIDTSNVTKSVYQEFQALTGHTIQEVIKTAVSDGFKKDRHIAQKASESAQLSADVAENAVTKLEQSIHKLKWLSYFLIVEAMLAILLVTVVPGGWAKFFVMCFVILLMYGLDRKLIREEK</sequence>